<dbReference type="GO" id="GO:0006364">
    <property type="term" value="P:rRNA processing"/>
    <property type="evidence" value="ECO:0007669"/>
    <property type="project" value="InterPro"/>
</dbReference>
<dbReference type="PANTHER" id="PTHR23270:SF10">
    <property type="entry name" value="PROTEIN RRP5 HOMOLOG"/>
    <property type="match status" value="1"/>
</dbReference>
<feature type="non-terminal residue" evidence="1">
    <location>
        <position position="1"/>
    </location>
</feature>
<sequence>LLSTILLPYWNNLCYFLLCVFQLFKPVCFYKSEKKAKEEREKQIRAAEERLLEDDVPRTADEFEKLIRSSPNSSFTWIKYMDFMVSMAAVEKARSIAERYI</sequence>
<accession>A0A0B2P132</accession>
<reference evidence="1" key="1">
    <citation type="submission" date="2014-07" db="EMBL/GenBank/DDBJ databases">
        <title>Identification of a novel salt tolerance gene in wild soybean by whole-genome sequencing.</title>
        <authorList>
            <person name="Lam H.-M."/>
            <person name="Qi X."/>
            <person name="Li M.-W."/>
            <person name="Liu X."/>
            <person name="Xie M."/>
            <person name="Ni M."/>
            <person name="Xu X."/>
        </authorList>
    </citation>
    <scope>NUCLEOTIDE SEQUENCE [LARGE SCALE GENOMIC DNA]</scope>
    <source>
        <tissue evidence="1">Root</tissue>
    </source>
</reference>
<dbReference type="GO" id="GO:0003723">
    <property type="term" value="F:RNA binding"/>
    <property type="evidence" value="ECO:0007669"/>
    <property type="project" value="TreeGrafter"/>
</dbReference>
<dbReference type="EMBL" id="KN671085">
    <property type="protein sequence ID" value="KHN01263.1"/>
    <property type="molecule type" value="Genomic_DNA"/>
</dbReference>
<evidence type="ECO:0000313" key="1">
    <source>
        <dbReference type="EMBL" id="KHN01263.1"/>
    </source>
</evidence>
<name>A0A0B2P132_GLYSO</name>
<dbReference type="GO" id="GO:0032040">
    <property type="term" value="C:small-subunit processome"/>
    <property type="evidence" value="ECO:0007669"/>
    <property type="project" value="TreeGrafter"/>
</dbReference>
<proteinExistence type="predicted"/>
<dbReference type="AlphaFoldDB" id="A0A0B2P132"/>
<dbReference type="Gene3D" id="1.25.40.10">
    <property type="entry name" value="Tetratricopeptide repeat domain"/>
    <property type="match status" value="1"/>
</dbReference>
<gene>
    <name evidence="1" type="ORF">glysoja_044211</name>
</gene>
<dbReference type="Proteomes" id="UP000053555">
    <property type="component" value="Unassembled WGS sequence"/>
</dbReference>
<dbReference type="PANTHER" id="PTHR23270">
    <property type="entry name" value="PROGRAMMED CELL DEATH PROTEIN 11 PRE-RRNA PROCESSING PROTEIN RRP5"/>
    <property type="match status" value="1"/>
</dbReference>
<protein>
    <submittedName>
        <fullName evidence="1">Protein RRP5 like</fullName>
    </submittedName>
</protein>
<organism evidence="1">
    <name type="scientific">Glycine soja</name>
    <name type="common">Wild soybean</name>
    <dbReference type="NCBI Taxonomy" id="3848"/>
    <lineage>
        <taxon>Eukaryota</taxon>
        <taxon>Viridiplantae</taxon>
        <taxon>Streptophyta</taxon>
        <taxon>Embryophyta</taxon>
        <taxon>Tracheophyta</taxon>
        <taxon>Spermatophyta</taxon>
        <taxon>Magnoliopsida</taxon>
        <taxon>eudicotyledons</taxon>
        <taxon>Gunneridae</taxon>
        <taxon>Pentapetalae</taxon>
        <taxon>rosids</taxon>
        <taxon>fabids</taxon>
        <taxon>Fabales</taxon>
        <taxon>Fabaceae</taxon>
        <taxon>Papilionoideae</taxon>
        <taxon>50 kb inversion clade</taxon>
        <taxon>NPAAA clade</taxon>
        <taxon>indigoferoid/millettioid clade</taxon>
        <taxon>Phaseoleae</taxon>
        <taxon>Glycine</taxon>
        <taxon>Glycine subgen. Soja</taxon>
    </lineage>
</organism>
<dbReference type="InterPro" id="IPR045209">
    <property type="entry name" value="Rrp5"/>
</dbReference>
<dbReference type="InterPro" id="IPR011990">
    <property type="entry name" value="TPR-like_helical_dom_sf"/>
</dbReference>